<dbReference type="NCBIfam" id="TIGR01378">
    <property type="entry name" value="thi_PPkinase"/>
    <property type="match status" value="1"/>
</dbReference>
<dbReference type="RefSeq" id="WP_004165719.1">
    <property type="nucleotide sequence ID" value="NZ_BMWN01000001.1"/>
</dbReference>
<dbReference type="Proteomes" id="UP001280897">
    <property type="component" value="Unassembled WGS sequence"/>
</dbReference>
<dbReference type="GO" id="GO:0004788">
    <property type="term" value="F:thiamine diphosphokinase activity"/>
    <property type="evidence" value="ECO:0007669"/>
    <property type="project" value="UniProtKB-UniRule"/>
</dbReference>
<proteinExistence type="predicted"/>
<dbReference type="GO" id="GO:0016301">
    <property type="term" value="F:kinase activity"/>
    <property type="evidence" value="ECO:0007669"/>
    <property type="project" value="UniProtKB-KW"/>
</dbReference>
<evidence type="ECO:0000313" key="8">
    <source>
        <dbReference type="EMBL" id="MDV2910906.1"/>
    </source>
</evidence>
<dbReference type="EMBL" id="JAWJAV010000001">
    <property type="protein sequence ID" value="MDV2620236.1"/>
    <property type="molecule type" value="Genomic_DNA"/>
</dbReference>
<dbReference type="AlphaFoldDB" id="A0AAN5YBS9"/>
<keyword evidence="2" id="KW-0547">Nucleotide-binding</keyword>
<evidence type="ECO:0000259" key="6">
    <source>
        <dbReference type="SMART" id="SM00983"/>
    </source>
</evidence>
<dbReference type="Gene3D" id="3.40.50.10240">
    <property type="entry name" value="Thiamin pyrophosphokinase, catalytic domain"/>
    <property type="match status" value="1"/>
</dbReference>
<evidence type="ECO:0000256" key="3">
    <source>
        <dbReference type="ARBA" id="ARBA00022777"/>
    </source>
</evidence>
<dbReference type="GO" id="GO:0005524">
    <property type="term" value="F:ATP binding"/>
    <property type="evidence" value="ECO:0007669"/>
    <property type="project" value="UniProtKB-KW"/>
</dbReference>
<dbReference type="GO" id="GO:0006772">
    <property type="term" value="P:thiamine metabolic process"/>
    <property type="evidence" value="ECO:0007669"/>
    <property type="project" value="UniProtKB-UniRule"/>
</dbReference>
<dbReference type="InterPro" id="IPR007371">
    <property type="entry name" value="TPK_catalytic"/>
</dbReference>
<name>A0AAN5YBS9_PEDAC</name>
<dbReference type="GO" id="GO:0009229">
    <property type="term" value="P:thiamine diphosphate biosynthetic process"/>
    <property type="evidence" value="ECO:0007669"/>
    <property type="project" value="InterPro"/>
</dbReference>
<dbReference type="InterPro" id="IPR007373">
    <property type="entry name" value="Thiamin_PyroPKinase_B1-bd"/>
</dbReference>
<evidence type="ECO:0000313" key="7">
    <source>
        <dbReference type="EMBL" id="MDV2620236.1"/>
    </source>
</evidence>
<evidence type="ECO:0000256" key="5">
    <source>
        <dbReference type="NCBIfam" id="TIGR01378"/>
    </source>
</evidence>
<gene>
    <name evidence="7" type="ORF">R0G89_00605</name>
    <name evidence="8" type="ORF">R0H03_03380</name>
</gene>
<dbReference type="EMBL" id="JAWJAX010000003">
    <property type="protein sequence ID" value="MDV2910906.1"/>
    <property type="molecule type" value="Genomic_DNA"/>
</dbReference>
<accession>A0AAN5YBS9</accession>
<keyword evidence="3" id="KW-0418">Kinase</keyword>
<keyword evidence="1 7" id="KW-0808">Transferase</keyword>
<dbReference type="CDD" id="cd07995">
    <property type="entry name" value="TPK"/>
    <property type="match status" value="1"/>
</dbReference>
<dbReference type="InterPro" id="IPR006282">
    <property type="entry name" value="Thi_PPkinase"/>
</dbReference>
<dbReference type="SMART" id="SM00983">
    <property type="entry name" value="TPK_B1_binding"/>
    <property type="match status" value="1"/>
</dbReference>
<dbReference type="PANTHER" id="PTHR41299:SF1">
    <property type="entry name" value="THIAMINE PYROPHOSPHOKINASE"/>
    <property type="match status" value="1"/>
</dbReference>
<dbReference type="InterPro" id="IPR036759">
    <property type="entry name" value="TPK_catalytic_sf"/>
</dbReference>
<reference evidence="7" key="1">
    <citation type="journal article" date="2023" name="PeerJ">
        <title>Selection and evaluation of lactic acid bacteria from chicken feces in Thailand as potential probiotics.</title>
        <authorList>
            <person name="Khurajog B."/>
            <person name="Disastra Y."/>
            <person name="Lawwyne L.D."/>
            <person name="Sirichokchatchawan W."/>
            <person name="Niyomtham W."/>
            <person name="Yindee J."/>
            <person name="Hampson D.J."/>
            <person name="Prapasarakul N."/>
        </authorList>
    </citation>
    <scope>NUCLEOTIDE SEQUENCE</scope>
    <source>
        <strain evidence="8">BF14</strain>
        <strain evidence="7">BF9</strain>
    </source>
</reference>
<dbReference type="GeneID" id="57365732"/>
<evidence type="ECO:0000256" key="2">
    <source>
        <dbReference type="ARBA" id="ARBA00022741"/>
    </source>
</evidence>
<dbReference type="GO" id="GO:0030975">
    <property type="term" value="F:thiamine binding"/>
    <property type="evidence" value="ECO:0007669"/>
    <property type="project" value="InterPro"/>
</dbReference>
<dbReference type="PANTHER" id="PTHR41299">
    <property type="entry name" value="THIAMINE PYROPHOSPHOKINASE"/>
    <property type="match status" value="1"/>
</dbReference>
<dbReference type="Proteomes" id="UP001280415">
    <property type="component" value="Unassembled WGS sequence"/>
</dbReference>
<dbReference type="EC" id="2.7.6.2" evidence="5"/>
<sequence length="213" mass="23623">MKIFNLLVGGDPANLPENWQELDGEWVGVDRGALRLVNEQLKGSLAIGDFDSVSEAEFAKVAAGFDRVVKLNPIKDDTDTEAALAKVLNIDDHAQVRILGVSGGRIDHLLANVLMVLEARFRRFAEQITLIDRQNRITFFNSGKHTIKKEAGFKYLSFIPLTPIDALTLDDEKYQLHNHMVPNARAYVSNEFIGSTATVYLSNGLIAVIQSKD</sequence>
<reference evidence="7" key="2">
    <citation type="submission" date="2023-10" db="EMBL/GenBank/DDBJ databases">
        <authorList>
            <person name="Khurajog B."/>
        </authorList>
    </citation>
    <scope>NUCLEOTIDE SEQUENCE</scope>
    <source>
        <strain evidence="8">BF14</strain>
        <strain evidence="7">BF9</strain>
    </source>
</reference>
<dbReference type="SUPFAM" id="SSF63999">
    <property type="entry name" value="Thiamin pyrophosphokinase, catalytic domain"/>
    <property type="match status" value="1"/>
</dbReference>
<dbReference type="Pfam" id="PF04265">
    <property type="entry name" value="TPK_B1_binding"/>
    <property type="match status" value="1"/>
</dbReference>
<evidence type="ECO:0000313" key="9">
    <source>
        <dbReference type="Proteomes" id="UP001280897"/>
    </source>
</evidence>
<keyword evidence="4" id="KW-0067">ATP-binding</keyword>
<dbReference type="InterPro" id="IPR053149">
    <property type="entry name" value="TPK"/>
</dbReference>
<feature type="domain" description="Thiamin pyrophosphokinase thiamin-binding" evidence="6">
    <location>
        <begin position="143"/>
        <end position="207"/>
    </location>
</feature>
<organism evidence="7 9">
    <name type="scientific">Pediococcus acidilactici</name>
    <dbReference type="NCBI Taxonomy" id="1254"/>
    <lineage>
        <taxon>Bacteria</taxon>
        <taxon>Bacillati</taxon>
        <taxon>Bacillota</taxon>
        <taxon>Bacilli</taxon>
        <taxon>Lactobacillales</taxon>
        <taxon>Lactobacillaceae</taxon>
        <taxon>Pediococcus</taxon>
        <taxon>Pediococcus acidilactici group</taxon>
    </lineage>
</organism>
<protein>
    <recommendedName>
        <fullName evidence="5">Thiamine diphosphokinase</fullName>
        <ecNumber evidence="5">2.7.6.2</ecNumber>
    </recommendedName>
</protein>
<evidence type="ECO:0000256" key="4">
    <source>
        <dbReference type="ARBA" id="ARBA00022840"/>
    </source>
</evidence>
<comment type="caution">
    <text evidence="7">The sequence shown here is derived from an EMBL/GenBank/DDBJ whole genome shotgun (WGS) entry which is preliminary data.</text>
</comment>
<evidence type="ECO:0000256" key="1">
    <source>
        <dbReference type="ARBA" id="ARBA00022679"/>
    </source>
</evidence>
<dbReference type="Pfam" id="PF04263">
    <property type="entry name" value="TPK_catalytic"/>
    <property type="match status" value="1"/>
</dbReference>